<keyword evidence="1" id="KW-1133">Transmembrane helix</keyword>
<feature type="transmembrane region" description="Helical" evidence="1">
    <location>
        <begin position="33"/>
        <end position="51"/>
    </location>
</feature>
<feature type="transmembrane region" description="Helical" evidence="1">
    <location>
        <begin position="9"/>
        <end position="27"/>
    </location>
</feature>
<proteinExistence type="predicted"/>
<protein>
    <submittedName>
        <fullName evidence="2">Uncharacterized protein</fullName>
    </submittedName>
</protein>
<organism evidence="2 3">
    <name type="scientific">Levilactobacillus spicheri</name>
    <dbReference type="NCBI Taxonomy" id="216463"/>
    <lineage>
        <taxon>Bacteria</taxon>
        <taxon>Bacillati</taxon>
        <taxon>Bacillota</taxon>
        <taxon>Bacilli</taxon>
        <taxon>Lactobacillales</taxon>
        <taxon>Lactobacillaceae</taxon>
        <taxon>Levilactobacillus</taxon>
    </lineage>
</organism>
<dbReference type="EMBL" id="BJZI01000017">
    <property type="protein sequence ID" value="GEO66941.1"/>
    <property type="molecule type" value="Genomic_DNA"/>
</dbReference>
<dbReference type="RefSeq" id="WP_056963676.1">
    <property type="nucleotide sequence ID" value="NZ_BJZI01000017.1"/>
</dbReference>
<keyword evidence="1" id="KW-0472">Membrane</keyword>
<keyword evidence="1" id="KW-0812">Transmembrane</keyword>
<evidence type="ECO:0000313" key="2">
    <source>
        <dbReference type="EMBL" id="GEO66941.1"/>
    </source>
</evidence>
<dbReference type="Proteomes" id="UP000321691">
    <property type="component" value="Unassembled WGS sequence"/>
</dbReference>
<name>A0ABQ0WPH7_9LACO</name>
<sequence length="123" mass="13547">MTLSVRKGVAVLASVIIAAFWGMNLAYSLEVRTIATIAAMLICAIATWLLVNRWREIVSLDYSPYQSLFLTLVSGVLILVLLTKAATGLVGWLAWLWWLSGFLCLGLVVLLIAVGYGYLVEKR</sequence>
<feature type="transmembrane region" description="Helical" evidence="1">
    <location>
        <begin position="95"/>
        <end position="119"/>
    </location>
</feature>
<reference evidence="2 3" key="1">
    <citation type="submission" date="2019-07" db="EMBL/GenBank/DDBJ databases">
        <title>Whole genome shotgun sequence of Lactobacillus spicheri NBRC 107155.</title>
        <authorList>
            <person name="Hosoyama A."/>
            <person name="Uohara A."/>
            <person name="Ohji S."/>
            <person name="Ichikawa N."/>
        </authorList>
    </citation>
    <scope>NUCLEOTIDE SEQUENCE [LARGE SCALE GENOMIC DNA]</scope>
    <source>
        <strain evidence="2 3">NBRC 107155</strain>
    </source>
</reference>
<keyword evidence="3" id="KW-1185">Reference proteome</keyword>
<accession>A0ABQ0WPH7</accession>
<gene>
    <name evidence="2" type="ORF">LSP04_13600</name>
</gene>
<comment type="caution">
    <text evidence="2">The sequence shown here is derived from an EMBL/GenBank/DDBJ whole genome shotgun (WGS) entry which is preliminary data.</text>
</comment>
<feature type="transmembrane region" description="Helical" evidence="1">
    <location>
        <begin position="63"/>
        <end position="83"/>
    </location>
</feature>
<evidence type="ECO:0000256" key="1">
    <source>
        <dbReference type="SAM" id="Phobius"/>
    </source>
</evidence>
<evidence type="ECO:0000313" key="3">
    <source>
        <dbReference type="Proteomes" id="UP000321691"/>
    </source>
</evidence>